<organism evidence="2 3">
    <name type="scientific">Actinoplanes cyaneus</name>
    <dbReference type="NCBI Taxonomy" id="52696"/>
    <lineage>
        <taxon>Bacteria</taxon>
        <taxon>Bacillati</taxon>
        <taxon>Actinomycetota</taxon>
        <taxon>Actinomycetes</taxon>
        <taxon>Micromonosporales</taxon>
        <taxon>Micromonosporaceae</taxon>
        <taxon>Actinoplanes</taxon>
    </lineage>
</organism>
<dbReference type="Proteomes" id="UP000619479">
    <property type="component" value="Unassembled WGS sequence"/>
</dbReference>
<sequence length="145" mass="14908">MARDERTLLIAPAFVGGIITAVLMARAGSIASCIGDDCFGRALELVFYGVPIALALSWLVLAFATGAWRAPVVTVLGAIVVCCLLKLVTVTITTPDPPPFWAGALLGAAGFTLVAAAFLPRIPSWLRTVVALGTIALSLWGAGSA</sequence>
<accession>A0A919M5W6</accession>
<name>A0A919M5W6_9ACTN</name>
<gene>
    <name evidence="2" type="ORF">Acy02nite_49830</name>
</gene>
<evidence type="ECO:0000313" key="3">
    <source>
        <dbReference type="Proteomes" id="UP000619479"/>
    </source>
</evidence>
<evidence type="ECO:0000313" key="2">
    <source>
        <dbReference type="EMBL" id="GID67102.1"/>
    </source>
</evidence>
<dbReference type="AlphaFoldDB" id="A0A919M5W6"/>
<dbReference type="EMBL" id="BOMH01000037">
    <property type="protein sequence ID" value="GID67102.1"/>
    <property type="molecule type" value="Genomic_DNA"/>
</dbReference>
<reference evidence="2" key="1">
    <citation type="submission" date="2021-01" db="EMBL/GenBank/DDBJ databases">
        <title>Whole genome shotgun sequence of Actinoplanes cyaneus NBRC 14990.</title>
        <authorList>
            <person name="Komaki H."/>
            <person name="Tamura T."/>
        </authorList>
    </citation>
    <scope>NUCLEOTIDE SEQUENCE</scope>
    <source>
        <strain evidence="2">NBRC 14990</strain>
    </source>
</reference>
<evidence type="ECO:0000256" key="1">
    <source>
        <dbReference type="SAM" id="Phobius"/>
    </source>
</evidence>
<keyword evidence="1" id="KW-0472">Membrane</keyword>
<feature type="transmembrane region" description="Helical" evidence="1">
    <location>
        <begin position="100"/>
        <end position="118"/>
    </location>
</feature>
<dbReference type="RefSeq" id="WP_203744456.1">
    <property type="nucleotide sequence ID" value="NZ_BAAAUC010000004.1"/>
</dbReference>
<proteinExistence type="predicted"/>
<keyword evidence="1" id="KW-1133">Transmembrane helix</keyword>
<protein>
    <submittedName>
        <fullName evidence="2">Uncharacterized protein</fullName>
    </submittedName>
</protein>
<feature type="transmembrane region" description="Helical" evidence="1">
    <location>
        <begin position="72"/>
        <end position="94"/>
    </location>
</feature>
<feature type="transmembrane region" description="Helical" evidence="1">
    <location>
        <begin position="45"/>
        <end position="65"/>
    </location>
</feature>
<feature type="transmembrane region" description="Helical" evidence="1">
    <location>
        <begin position="125"/>
        <end position="143"/>
    </location>
</feature>
<keyword evidence="1" id="KW-0812">Transmembrane</keyword>
<comment type="caution">
    <text evidence="2">The sequence shown here is derived from an EMBL/GenBank/DDBJ whole genome shotgun (WGS) entry which is preliminary data.</text>
</comment>
<keyword evidence="3" id="KW-1185">Reference proteome</keyword>